<dbReference type="GO" id="GO:0005886">
    <property type="term" value="C:plasma membrane"/>
    <property type="evidence" value="ECO:0007669"/>
    <property type="project" value="TreeGrafter"/>
</dbReference>
<dbReference type="EMBL" id="VLNT01000003">
    <property type="protein sequence ID" value="TSD65137.1"/>
    <property type="molecule type" value="Genomic_DNA"/>
</dbReference>
<dbReference type="AlphaFoldDB" id="A0A554SFL0"/>
<dbReference type="Proteomes" id="UP000316988">
    <property type="component" value="Unassembled WGS sequence"/>
</dbReference>
<dbReference type="Gene3D" id="3.40.50.300">
    <property type="entry name" value="P-loop containing nucleotide triphosphate hydrolases"/>
    <property type="match status" value="1"/>
</dbReference>
<evidence type="ECO:0000256" key="3">
    <source>
        <dbReference type="ARBA" id="ARBA00022840"/>
    </source>
</evidence>
<organism evidence="5 6">
    <name type="scientific">Aeromicrobium piscarium</name>
    <dbReference type="NCBI Taxonomy" id="2590901"/>
    <lineage>
        <taxon>Bacteria</taxon>
        <taxon>Bacillati</taxon>
        <taxon>Actinomycetota</taxon>
        <taxon>Actinomycetes</taxon>
        <taxon>Propionibacteriales</taxon>
        <taxon>Nocardioidaceae</taxon>
        <taxon>Aeromicrobium</taxon>
    </lineage>
</organism>
<dbReference type="SMART" id="SM00382">
    <property type="entry name" value="AAA"/>
    <property type="match status" value="1"/>
</dbReference>
<gene>
    <name evidence="5" type="ORF">FNM00_05370</name>
</gene>
<feature type="domain" description="ABC transporter" evidence="4">
    <location>
        <begin position="2"/>
        <end position="249"/>
    </location>
</feature>
<dbReference type="InterPro" id="IPR003593">
    <property type="entry name" value="AAA+_ATPase"/>
</dbReference>
<comment type="caution">
    <text evidence="5">The sequence shown here is derived from an EMBL/GenBank/DDBJ whole genome shotgun (WGS) entry which is preliminary data.</text>
</comment>
<dbReference type="PANTHER" id="PTHR45772:SF9">
    <property type="entry name" value="CONSERVED COMPONENT OF ABC TRANSPORTER FOR NATURAL AMINO ACIDS"/>
    <property type="match status" value="1"/>
</dbReference>
<accession>A0A554SFL0</accession>
<dbReference type="GO" id="GO:0005524">
    <property type="term" value="F:ATP binding"/>
    <property type="evidence" value="ECO:0007669"/>
    <property type="project" value="UniProtKB-KW"/>
</dbReference>
<dbReference type="Pfam" id="PF00005">
    <property type="entry name" value="ABC_tran"/>
    <property type="match status" value="1"/>
</dbReference>
<dbReference type="PANTHER" id="PTHR45772">
    <property type="entry name" value="CONSERVED COMPONENT OF ABC TRANSPORTER FOR NATURAL AMINO ACIDS-RELATED"/>
    <property type="match status" value="1"/>
</dbReference>
<evidence type="ECO:0000259" key="4">
    <source>
        <dbReference type="PROSITE" id="PS50893"/>
    </source>
</evidence>
<evidence type="ECO:0000256" key="2">
    <source>
        <dbReference type="ARBA" id="ARBA00022741"/>
    </source>
</evidence>
<keyword evidence="6" id="KW-1185">Reference proteome</keyword>
<evidence type="ECO:0000313" key="6">
    <source>
        <dbReference type="Proteomes" id="UP000316988"/>
    </source>
</evidence>
<dbReference type="InterPro" id="IPR003439">
    <property type="entry name" value="ABC_transporter-like_ATP-bd"/>
</dbReference>
<sequence length="272" mass="28803">MLTAEDISISFGGVPALQGVSVTLERGQIRGVIGPNGSGKSTLFNCLTGFIRPDTGTVAIDGRDISTAAPHERITLGIGRTFQTPRFDPKADVWQALACGFYPATARSITASALRLPSARRAERRVETGVGELLERFNLTAQADQPVGELPLGTVRLVEVARAMATSPGFLLLDEPAAGLTEDEQQLLAGQITALAQADIGVLLVEHNFDLVVGLSDEITVLANGTCLVEGLPGDVAADSRVRSVYLGLDAEEAVDGERERQVWADDDPARD</sequence>
<dbReference type="PROSITE" id="PS50893">
    <property type="entry name" value="ABC_TRANSPORTER_2"/>
    <property type="match status" value="1"/>
</dbReference>
<dbReference type="SUPFAM" id="SSF52540">
    <property type="entry name" value="P-loop containing nucleoside triphosphate hydrolases"/>
    <property type="match status" value="1"/>
</dbReference>
<dbReference type="InterPro" id="IPR027417">
    <property type="entry name" value="P-loop_NTPase"/>
</dbReference>
<reference evidence="5 6" key="1">
    <citation type="submission" date="2019-07" db="EMBL/GenBank/DDBJ databases">
        <authorList>
            <person name="Zhao L.H."/>
        </authorList>
    </citation>
    <scope>NUCLEOTIDE SEQUENCE [LARGE SCALE GENOMIC DNA]</scope>
    <source>
        <strain evidence="5 6">Co35</strain>
    </source>
</reference>
<evidence type="ECO:0000256" key="1">
    <source>
        <dbReference type="ARBA" id="ARBA00022448"/>
    </source>
</evidence>
<dbReference type="CDD" id="cd03219">
    <property type="entry name" value="ABC_Mj1267_LivG_branched"/>
    <property type="match status" value="1"/>
</dbReference>
<evidence type="ECO:0000313" key="5">
    <source>
        <dbReference type="EMBL" id="TSD65137.1"/>
    </source>
</evidence>
<keyword evidence="2" id="KW-0547">Nucleotide-binding</keyword>
<keyword evidence="3 5" id="KW-0067">ATP-binding</keyword>
<protein>
    <submittedName>
        <fullName evidence="5">ABC transporter ATP-binding protein</fullName>
    </submittedName>
</protein>
<dbReference type="RefSeq" id="WP_143912201.1">
    <property type="nucleotide sequence ID" value="NZ_VLNT01000003.1"/>
</dbReference>
<dbReference type="OrthoDB" id="9805514at2"/>
<keyword evidence="1" id="KW-0813">Transport</keyword>
<dbReference type="InterPro" id="IPR051120">
    <property type="entry name" value="ABC_AA/LPS_Transport"/>
</dbReference>
<name>A0A554SFL0_9ACTN</name>
<dbReference type="GO" id="GO:0016887">
    <property type="term" value="F:ATP hydrolysis activity"/>
    <property type="evidence" value="ECO:0007669"/>
    <property type="project" value="InterPro"/>
</dbReference>
<proteinExistence type="predicted"/>